<dbReference type="InterPro" id="IPR001594">
    <property type="entry name" value="Palmitoyltrfase_DHHC"/>
</dbReference>
<comment type="similarity">
    <text evidence="7">Belongs to the DHHC palmitoyltransferase family.</text>
</comment>
<comment type="catalytic activity">
    <reaction evidence="7">
        <text>L-cysteinyl-[protein] + hexadecanoyl-CoA = S-hexadecanoyl-L-cysteinyl-[protein] + CoA</text>
        <dbReference type="Rhea" id="RHEA:36683"/>
        <dbReference type="Rhea" id="RHEA-COMP:10131"/>
        <dbReference type="Rhea" id="RHEA-COMP:11032"/>
        <dbReference type="ChEBI" id="CHEBI:29950"/>
        <dbReference type="ChEBI" id="CHEBI:57287"/>
        <dbReference type="ChEBI" id="CHEBI:57379"/>
        <dbReference type="ChEBI" id="CHEBI:74151"/>
        <dbReference type="EC" id="2.3.1.225"/>
    </reaction>
</comment>
<protein>
    <recommendedName>
        <fullName evidence="7">Palmitoyltransferase</fullName>
        <ecNumber evidence="7">2.3.1.225</ecNumber>
    </recommendedName>
</protein>
<organism evidence="9 10">
    <name type="scientific">Brachionus plicatilis</name>
    <name type="common">Marine rotifer</name>
    <name type="synonym">Brachionus muelleri</name>
    <dbReference type="NCBI Taxonomy" id="10195"/>
    <lineage>
        <taxon>Eukaryota</taxon>
        <taxon>Metazoa</taxon>
        <taxon>Spiralia</taxon>
        <taxon>Gnathifera</taxon>
        <taxon>Rotifera</taxon>
        <taxon>Eurotatoria</taxon>
        <taxon>Monogononta</taxon>
        <taxon>Pseudotrocha</taxon>
        <taxon>Ploima</taxon>
        <taxon>Brachionidae</taxon>
        <taxon>Brachionus</taxon>
    </lineage>
</organism>
<dbReference type="PROSITE" id="PS50216">
    <property type="entry name" value="DHHC"/>
    <property type="match status" value="1"/>
</dbReference>
<dbReference type="Pfam" id="PF01529">
    <property type="entry name" value="DHHC"/>
    <property type="match status" value="1"/>
</dbReference>
<sequence length="409" mass="48065">MTQRKLPNDKELEPKSLNLIDDEEIADHPLCLCEYYNKKKQRSHILMCCCDCDALDTLCTSYLCCCCDDNDEDPPQPTNSHNFKEVFDDILDRLRVPCPGGARKINFDYFLTVFALALFIKIGTLGFMFSILSIFILPLIIYPAFFWTRTTKRSSTVKIGFFLILNILLVNICILNFKLEYTDGFESVEFYALNFWLLTALVYLFVMKNSDPGFLKIQPADHFLSNDYCNKCKILKDVKCDNFGHCPQCSRCVYKRDHHCFWIDNCVGFLNHRKFLGFIFCLLIIFLYSLKVCFNVLYRVECKFPFDCIWRGFYTNFTISYISLMAVQLIPLTFYIILLIIQQFLFISVGMTQYQLFRQSQRNIRFSLILFLADNLRFKESVVNLKNFFTRPRSQVEIDKKCTKSFLTV</sequence>
<evidence type="ECO:0000256" key="1">
    <source>
        <dbReference type="ARBA" id="ARBA00004141"/>
    </source>
</evidence>
<evidence type="ECO:0000256" key="4">
    <source>
        <dbReference type="ARBA" id="ARBA00022989"/>
    </source>
</evidence>
<dbReference type="AlphaFoldDB" id="A0A3M7ST30"/>
<feature type="transmembrane region" description="Helical" evidence="7">
    <location>
        <begin position="159"/>
        <end position="177"/>
    </location>
</feature>
<name>A0A3M7ST30_BRAPC</name>
<evidence type="ECO:0000256" key="5">
    <source>
        <dbReference type="ARBA" id="ARBA00023136"/>
    </source>
</evidence>
<feature type="transmembrane region" description="Helical" evidence="7">
    <location>
        <begin position="318"/>
        <end position="341"/>
    </location>
</feature>
<evidence type="ECO:0000259" key="8">
    <source>
        <dbReference type="Pfam" id="PF01529"/>
    </source>
</evidence>
<comment type="caution">
    <text evidence="9">The sequence shown here is derived from an EMBL/GenBank/DDBJ whole genome shotgun (WGS) entry which is preliminary data.</text>
</comment>
<keyword evidence="10" id="KW-1185">Reference proteome</keyword>
<dbReference type="EMBL" id="REGN01000800">
    <property type="protein sequence ID" value="RNA38943.1"/>
    <property type="molecule type" value="Genomic_DNA"/>
</dbReference>
<accession>A0A3M7ST30</accession>
<dbReference type="InterPro" id="IPR039859">
    <property type="entry name" value="PFA4/ZDH16/20/ERF2-like"/>
</dbReference>
<reference evidence="9 10" key="1">
    <citation type="journal article" date="2018" name="Sci. Rep.">
        <title>Genomic signatures of local adaptation to the degree of environmental predictability in rotifers.</title>
        <authorList>
            <person name="Franch-Gras L."/>
            <person name="Hahn C."/>
            <person name="Garcia-Roger E.M."/>
            <person name="Carmona M.J."/>
            <person name="Serra M."/>
            <person name="Gomez A."/>
        </authorList>
    </citation>
    <scope>NUCLEOTIDE SEQUENCE [LARGE SCALE GENOMIC DNA]</scope>
    <source>
        <strain evidence="9">HYR1</strain>
    </source>
</reference>
<comment type="subcellular location">
    <subcellularLocation>
        <location evidence="1">Membrane</location>
        <topology evidence="1">Multi-pass membrane protein</topology>
    </subcellularLocation>
</comment>
<dbReference type="Proteomes" id="UP000276133">
    <property type="component" value="Unassembled WGS sequence"/>
</dbReference>
<feature type="transmembrane region" description="Helical" evidence="7">
    <location>
        <begin position="105"/>
        <end position="122"/>
    </location>
</feature>
<feature type="transmembrane region" description="Helical" evidence="7">
    <location>
        <begin position="189"/>
        <end position="206"/>
    </location>
</feature>
<evidence type="ECO:0000256" key="2">
    <source>
        <dbReference type="ARBA" id="ARBA00022679"/>
    </source>
</evidence>
<evidence type="ECO:0000313" key="10">
    <source>
        <dbReference type="Proteomes" id="UP000276133"/>
    </source>
</evidence>
<evidence type="ECO:0000256" key="6">
    <source>
        <dbReference type="ARBA" id="ARBA00023315"/>
    </source>
</evidence>
<dbReference type="GO" id="GO:0019706">
    <property type="term" value="F:protein-cysteine S-palmitoyltransferase activity"/>
    <property type="evidence" value="ECO:0007669"/>
    <property type="project" value="UniProtKB-EC"/>
</dbReference>
<feature type="transmembrane region" description="Helical" evidence="7">
    <location>
        <begin position="275"/>
        <end position="298"/>
    </location>
</feature>
<dbReference type="PANTHER" id="PTHR12246">
    <property type="entry name" value="PALMITOYLTRANSFERASE ZDHHC16"/>
    <property type="match status" value="1"/>
</dbReference>
<dbReference type="EC" id="2.3.1.225" evidence="7"/>
<evidence type="ECO:0000313" key="9">
    <source>
        <dbReference type="EMBL" id="RNA38943.1"/>
    </source>
</evidence>
<gene>
    <name evidence="9" type="ORF">BpHYR1_008273</name>
</gene>
<feature type="domain" description="Palmitoyltransferase DHHC" evidence="8">
    <location>
        <begin position="225"/>
        <end position="358"/>
    </location>
</feature>
<dbReference type="STRING" id="10195.A0A3M7ST30"/>
<keyword evidence="3 7" id="KW-0812">Transmembrane</keyword>
<keyword evidence="5 7" id="KW-0472">Membrane</keyword>
<dbReference type="GO" id="GO:0016020">
    <property type="term" value="C:membrane"/>
    <property type="evidence" value="ECO:0007669"/>
    <property type="project" value="UniProtKB-SubCell"/>
</dbReference>
<keyword evidence="2 7" id="KW-0808">Transferase</keyword>
<comment type="domain">
    <text evidence="7">The DHHC domain is required for palmitoyltransferase activity.</text>
</comment>
<keyword evidence="4 7" id="KW-1133">Transmembrane helix</keyword>
<proteinExistence type="inferred from homology"/>
<evidence type="ECO:0000256" key="7">
    <source>
        <dbReference type="RuleBase" id="RU079119"/>
    </source>
</evidence>
<evidence type="ECO:0000256" key="3">
    <source>
        <dbReference type="ARBA" id="ARBA00022692"/>
    </source>
</evidence>
<keyword evidence="6 7" id="KW-0012">Acyltransferase</keyword>
<dbReference type="OrthoDB" id="430659at2759"/>